<feature type="transmembrane region" description="Helical" evidence="2">
    <location>
        <begin position="56"/>
        <end position="81"/>
    </location>
</feature>
<dbReference type="RefSeq" id="NP_504253.2">
    <property type="nucleotide sequence ID" value="NM_071852.2"/>
</dbReference>
<name>Q20283_CAEEL</name>
<dbReference type="CTD" id="185626"/>
<keyword evidence="2" id="KW-0472">Membrane</keyword>
<dbReference type="Proteomes" id="UP000001940">
    <property type="component" value="Chromosome V"/>
</dbReference>
<organism evidence="3 4">
    <name type="scientific">Caenorhabditis elegans</name>
    <dbReference type="NCBI Taxonomy" id="6239"/>
    <lineage>
        <taxon>Eukaryota</taxon>
        <taxon>Metazoa</taxon>
        <taxon>Ecdysozoa</taxon>
        <taxon>Nematoda</taxon>
        <taxon>Chromadorea</taxon>
        <taxon>Rhabditida</taxon>
        <taxon>Rhabditina</taxon>
        <taxon>Rhabditomorpha</taxon>
        <taxon>Rhabditoidea</taxon>
        <taxon>Rhabditidae</taxon>
        <taxon>Peloderinae</taxon>
        <taxon>Caenorhabditis</taxon>
    </lineage>
</organism>
<dbReference type="AlphaFoldDB" id="Q20283"/>
<dbReference type="HOGENOM" id="CLU_1262546_0_0_1"/>
<dbReference type="WormBase" id="F41F3.1">
    <property type="protein sequence ID" value="CE51286"/>
    <property type="gene ID" value="WBGene00018296"/>
</dbReference>
<feature type="compositionally biased region" description="Polar residues" evidence="1">
    <location>
        <begin position="110"/>
        <end position="143"/>
    </location>
</feature>
<dbReference type="UCSC" id="F41F3.1">
    <property type="organism name" value="c. elegans"/>
</dbReference>
<evidence type="ECO:0000256" key="2">
    <source>
        <dbReference type="SAM" id="Phobius"/>
    </source>
</evidence>
<evidence type="ECO:0000313" key="3">
    <source>
        <dbReference type="EMBL" id="CCD71015.2"/>
    </source>
</evidence>
<evidence type="ECO:0000313" key="4">
    <source>
        <dbReference type="Proteomes" id="UP000001940"/>
    </source>
</evidence>
<keyword evidence="4" id="KW-1185">Reference proteome</keyword>
<dbReference type="GeneID" id="185626"/>
<dbReference type="InParanoid" id="Q20283"/>
<keyword evidence="2" id="KW-1133">Transmembrane helix</keyword>
<proteinExistence type="predicted"/>
<dbReference type="Bgee" id="WBGene00018296">
    <property type="expression patterns" value="Expressed in adult organism and 1 other cell type or tissue"/>
</dbReference>
<dbReference type="PIR" id="T29732">
    <property type="entry name" value="T29732"/>
</dbReference>
<dbReference type="STRING" id="6239.F41F3.1.1"/>
<protein>
    <submittedName>
        <fullName evidence="3">Uncharacterized protein</fullName>
    </submittedName>
</protein>
<dbReference type="PaxDb" id="6239-F41F3.1"/>
<dbReference type="EMBL" id="BX284605">
    <property type="protein sequence ID" value="CCD71015.2"/>
    <property type="molecule type" value="Genomic_DNA"/>
</dbReference>
<accession>Q20283</accession>
<gene>
    <name evidence="3" type="ORF">CELE_F41F3.1</name>
    <name evidence="3 5" type="ORF">F41F3.1</name>
</gene>
<reference evidence="3 4" key="1">
    <citation type="journal article" date="1998" name="Science">
        <title>Genome sequence of the nematode C. elegans: a platform for investigating biology.</title>
        <authorList>
            <consortium name="The C. elegans sequencing consortium"/>
            <person name="Sulson J.E."/>
            <person name="Waterston R."/>
        </authorList>
    </citation>
    <scope>NUCLEOTIDE SEQUENCE [LARGE SCALE GENOMIC DNA]</scope>
    <source>
        <strain evidence="3 4">Bristol N2</strain>
    </source>
</reference>
<feature type="region of interest" description="Disordered" evidence="1">
    <location>
        <begin position="104"/>
        <end position="155"/>
    </location>
</feature>
<dbReference type="KEGG" id="cel:CELE_F41F3.1"/>
<evidence type="ECO:0000313" key="5">
    <source>
        <dbReference type="WormBase" id="F41F3.1"/>
    </source>
</evidence>
<dbReference type="AGR" id="WB:WBGene00018296"/>
<keyword evidence="2" id="KW-0812">Transmembrane</keyword>
<evidence type="ECO:0000256" key="1">
    <source>
        <dbReference type="SAM" id="MobiDB-lite"/>
    </source>
</evidence>
<sequence>MNQQLFDDDFRRMQAEHARFSEENERKMKEMQADHENFSRSNKFGSSSEDISSDTMLYIILIPIGACILIGIISLCIVFGCRIYHRRRYMRAYNGAGAGYYNNPNDAKVQDNNTGAPVQNQEDMENQKNMALEQQQNAENKSVNGKDDEVPVVNA</sequence>